<dbReference type="InterPro" id="IPR051448">
    <property type="entry name" value="CdaR-like_regulators"/>
</dbReference>
<keyword evidence="3" id="KW-1185">Reference proteome</keyword>
<name>A0ABU2VEC6_9ACTN</name>
<gene>
    <name evidence="2" type="ORF">RNB18_27575</name>
</gene>
<evidence type="ECO:0000313" key="3">
    <source>
        <dbReference type="Proteomes" id="UP001183824"/>
    </source>
</evidence>
<dbReference type="Proteomes" id="UP001183824">
    <property type="component" value="Unassembled WGS sequence"/>
</dbReference>
<dbReference type="EMBL" id="JAVREZ010000010">
    <property type="protein sequence ID" value="MDT0483922.1"/>
    <property type="molecule type" value="Genomic_DNA"/>
</dbReference>
<dbReference type="InterPro" id="IPR025736">
    <property type="entry name" value="PucR_C-HTH_dom"/>
</dbReference>
<dbReference type="RefSeq" id="WP_311716795.1">
    <property type="nucleotide sequence ID" value="NZ_JAVREZ010000010.1"/>
</dbReference>
<organism evidence="2 3">
    <name type="scientific">Streptomyces doebereineriae</name>
    <dbReference type="NCBI Taxonomy" id="3075528"/>
    <lineage>
        <taxon>Bacteria</taxon>
        <taxon>Bacillati</taxon>
        <taxon>Actinomycetota</taxon>
        <taxon>Actinomycetes</taxon>
        <taxon>Kitasatosporales</taxon>
        <taxon>Streptomycetaceae</taxon>
        <taxon>Streptomyces</taxon>
    </lineage>
</organism>
<protein>
    <submittedName>
        <fullName evidence="2">Helix-turn-helix domain-containing protein</fullName>
    </submittedName>
</protein>
<feature type="domain" description="PucR C-terminal helix-turn-helix" evidence="1">
    <location>
        <begin position="473"/>
        <end position="528"/>
    </location>
</feature>
<dbReference type="Gene3D" id="1.10.10.2840">
    <property type="entry name" value="PucR C-terminal helix-turn-helix domain"/>
    <property type="match status" value="1"/>
</dbReference>
<dbReference type="Pfam" id="PF13556">
    <property type="entry name" value="HTH_30"/>
    <property type="match status" value="1"/>
</dbReference>
<dbReference type="PANTHER" id="PTHR33744:SF17">
    <property type="entry name" value="CONSERVED PROTEIN"/>
    <property type="match status" value="1"/>
</dbReference>
<reference evidence="3" key="1">
    <citation type="submission" date="2023-07" db="EMBL/GenBank/DDBJ databases">
        <title>30 novel species of actinomycetes from the DSMZ collection.</title>
        <authorList>
            <person name="Nouioui I."/>
        </authorList>
    </citation>
    <scope>NUCLEOTIDE SEQUENCE [LARGE SCALE GENOMIC DNA]</scope>
    <source>
        <strain evidence="3">DSM 41640</strain>
    </source>
</reference>
<sequence length="540" mass="57207">MTAMPLEQLVEALRGGVISLLSDGSAAQWRVTGAELLDHPEAVATTATGHLLLGVGLDIADRDALGAALRTAADQSCALAVKCPTPPPPEVSAQVATARVPVLAVDPRVPWTRVQRLVTTILAARAAVAEPSGGATGGDLFSLANAVAGIVGGAVAIMDTQQVVVAYSNLPDQPIDETRRRGILGRRVPEDAIADHLDREVWVSDTVVRRHRPGDLPRTAVVVRAGEDVLGSLWVAFPDEAASADCGPTLQEAARVAALHMLALRRQVDAEQESRDRALRHALEGRSGQGDPSGGVRLPAVLVGLTEAVQKGGDEESWEAGTAARRRAALLRALDLAVLDGRSLGYEPAAALLGGRVYVLLPTAGSGSVSTGVLLDHLLDRARHSLHRSFTAVDSPTVETTSALLAARRDLDAALDHLREQCAGPGAHHAEDLRPELVLRRLVGAVREDAELRTGIGERLRAHDAEHATDYCATLLTYLRHFGDVAAASGELHIHQNTLRLRLRRAEELFDVALADPTRRLLLTLELTALAGLSEPPTRG</sequence>
<proteinExistence type="predicted"/>
<accession>A0ABU2VEC6</accession>
<evidence type="ECO:0000259" key="1">
    <source>
        <dbReference type="Pfam" id="PF13556"/>
    </source>
</evidence>
<evidence type="ECO:0000313" key="2">
    <source>
        <dbReference type="EMBL" id="MDT0483922.1"/>
    </source>
</evidence>
<dbReference type="PANTHER" id="PTHR33744">
    <property type="entry name" value="CARBOHYDRATE DIACID REGULATOR"/>
    <property type="match status" value="1"/>
</dbReference>
<comment type="caution">
    <text evidence="2">The sequence shown here is derived from an EMBL/GenBank/DDBJ whole genome shotgun (WGS) entry which is preliminary data.</text>
</comment>
<dbReference type="InterPro" id="IPR042070">
    <property type="entry name" value="PucR_C-HTH_sf"/>
</dbReference>